<comment type="caution">
    <text evidence="1">The sequence shown here is derived from an EMBL/GenBank/DDBJ whole genome shotgun (WGS) entry which is preliminary data.</text>
</comment>
<dbReference type="PANTHER" id="PTHR37953">
    <property type="entry name" value="UPF0127 PROTEIN MJ1496"/>
    <property type="match status" value="1"/>
</dbReference>
<evidence type="ECO:0000313" key="2">
    <source>
        <dbReference type="Proteomes" id="UP000576550"/>
    </source>
</evidence>
<dbReference type="PANTHER" id="PTHR37953:SF1">
    <property type="entry name" value="UPF0127 PROTEIN MJ1496"/>
    <property type="match status" value="1"/>
</dbReference>
<evidence type="ECO:0000313" key="1">
    <source>
        <dbReference type="EMBL" id="HHX99403.1"/>
    </source>
</evidence>
<accession>A0A832QG96</accession>
<proteinExistence type="predicted"/>
<protein>
    <submittedName>
        <fullName evidence="1">DUF192 domain-containing protein</fullName>
    </submittedName>
</protein>
<reference evidence="1 2" key="1">
    <citation type="journal article" date="2020" name="Biotechnol. Biofuels">
        <title>New insights from the biogas microbiome by comprehensive genome-resolved metagenomics of nearly 1600 species originating from multiple anaerobic digesters.</title>
        <authorList>
            <person name="Campanaro S."/>
            <person name="Treu L."/>
            <person name="Rodriguez-R L.M."/>
            <person name="Kovalovszki A."/>
            <person name="Ziels R.M."/>
            <person name="Maus I."/>
            <person name="Zhu X."/>
            <person name="Kougias P.G."/>
            <person name="Basile A."/>
            <person name="Luo G."/>
            <person name="Schluter A."/>
            <person name="Konstantinidis K.T."/>
            <person name="Angelidaki I."/>
        </authorList>
    </citation>
    <scope>NUCLEOTIDE SEQUENCE [LARGE SCALE GENOMIC DNA]</scope>
    <source>
        <strain evidence="1">AS05jafATM_89</strain>
    </source>
</reference>
<dbReference type="InterPro" id="IPR038695">
    <property type="entry name" value="Saro_0823-like_sf"/>
</dbReference>
<dbReference type="Gene3D" id="2.60.120.1140">
    <property type="entry name" value="Protein of unknown function DUF192"/>
    <property type="match status" value="1"/>
</dbReference>
<dbReference type="Proteomes" id="UP000576550">
    <property type="component" value="Unassembled WGS sequence"/>
</dbReference>
<dbReference type="Pfam" id="PF02643">
    <property type="entry name" value="DUF192"/>
    <property type="match status" value="1"/>
</dbReference>
<gene>
    <name evidence="1" type="ORF">GX533_01850</name>
</gene>
<dbReference type="InterPro" id="IPR003795">
    <property type="entry name" value="DUF192"/>
</dbReference>
<organism evidence="1 2">
    <name type="scientific">Candidatus Dojkabacteria bacterium</name>
    <dbReference type="NCBI Taxonomy" id="2099670"/>
    <lineage>
        <taxon>Bacteria</taxon>
        <taxon>Candidatus Dojkabacteria</taxon>
    </lineage>
</organism>
<name>A0A832QG96_9BACT</name>
<dbReference type="EMBL" id="DUTP01000003">
    <property type="protein sequence ID" value="HHX99403.1"/>
    <property type="molecule type" value="Genomic_DNA"/>
</dbReference>
<dbReference type="AlphaFoldDB" id="A0A832QG96"/>
<sequence length="182" mass="21028">MKFLISLVAIVGLFFFLQEKFHFLDISITQNTKEEYREEEKEEDGNNQSHEKSYVEIYTREGNVIKVNTDIAKSPQERTLGLSHRKYIGSYDGMWFIFEEDTEGGFWMKDMLIPLDIIFVDSSGFIVDIKESQQICSDDFCPTIKSSKPYRYVLEVNANFCKENGITIGDSIKSGINNEDNV</sequence>